<dbReference type="EMBL" id="AP024448">
    <property type="protein sequence ID" value="BCS27800.1"/>
    <property type="molecule type" value="Genomic_DNA"/>
</dbReference>
<evidence type="ECO:0000256" key="1">
    <source>
        <dbReference type="SAM" id="MobiDB-lite"/>
    </source>
</evidence>
<dbReference type="OrthoDB" id="1708389at2759"/>
<dbReference type="GeneID" id="64977805"/>
<gene>
    <name evidence="2" type="ORF">APUU_60848S</name>
</gene>
<proteinExistence type="predicted"/>
<reference evidence="2" key="1">
    <citation type="submission" date="2021-01" db="EMBL/GenBank/DDBJ databases">
        <authorList>
            <consortium name="Aspergillus puulaauensis MK2 genome sequencing consortium"/>
            <person name="Kazuki M."/>
            <person name="Futagami T."/>
        </authorList>
    </citation>
    <scope>NUCLEOTIDE SEQUENCE</scope>
    <source>
        <strain evidence="2">MK2</strain>
    </source>
</reference>
<name>A0A7R7XU81_9EURO</name>
<evidence type="ECO:0000313" key="3">
    <source>
        <dbReference type="Proteomes" id="UP000654913"/>
    </source>
</evidence>
<feature type="region of interest" description="Disordered" evidence="1">
    <location>
        <begin position="358"/>
        <end position="397"/>
    </location>
</feature>
<accession>A0A7R7XU81</accession>
<dbReference type="KEGG" id="apuu:APUU_60848S"/>
<dbReference type="InterPro" id="IPR021709">
    <property type="entry name" value="DUF3292"/>
</dbReference>
<feature type="compositionally biased region" description="Acidic residues" evidence="1">
    <location>
        <begin position="493"/>
        <end position="505"/>
    </location>
</feature>
<dbReference type="RefSeq" id="XP_041559994.1">
    <property type="nucleotide sequence ID" value="XM_041694133.1"/>
</dbReference>
<organism evidence="2 3">
    <name type="scientific">Aspergillus puulaauensis</name>
    <dbReference type="NCBI Taxonomy" id="1220207"/>
    <lineage>
        <taxon>Eukaryota</taxon>
        <taxon>Fungi</taxon>
        <taxon>Dikarya</taxon>
        <taxon>Ascomycota</taxon>
        <taxon>Pezizomycotina</taxon>
        <taxon>Eurotiomycetes</taxon>
        <taxon>Eurotiomycetidae</taxon>
        <taxon>Eurotiales</taxon>
        <taxon>Aspergillaceae</taxon>
        <taxon>Aspergillus</taxon>
    </lineage>
</organism>
<dbReference type="PANTHER" id="PTHR38694">
    <property type="entry name" value="CONSERVED EXPRESSED PROTEIN"/>
    <property type="match status" value="1"/>
</dbReference>
<dbReference type="Proteomes" id="UP000654913">
    <property type="component" value="Chromosome 6"/>
</dbReference>
<evidence type="ECO:0000313" key="2">
    <source>
        <dbReference type="EMBL" id="BCS27800.1"/>
    </source>
</evidence>
<keyword evidence="3" id="KW-1185">Reference proteome</keyword>
<reference evidence="2" key="2">
    <citation type="submission" date="2021-02" db="EMBL/GenBank/DDBJ databases">
        <title>Aspergillus puulaauensis MK2 genome sequence.</title>
        <authorList>
            <person name="Futagami T."/>
            <person name="Mori K."/>
            <person name="Kadooka C."/>
            <person name="Tanaka T."/>
        </authorList>
    </citation>
    <scope>NUCLEOTIDE SEQUENCE</scope>
    <source>
        <strain evidence="2">MK2</strain>
    </source>
</reference>
<protein>
    <submittedName>
        <fullName evidence="2">Uncharacterized protein</fullName>
    </submittedName>
</protein>
<feature type="region of interest" description="Disordered" evidence="1">
    <location>
        <begin position="136"/>
        <end position="157"/>
    </location>
</feature>
<feature type="compositionally biased region" description="Low complexity" evidence="1">
    <location>
        <begin position="383"/>
        <end position="392"/>
    </location>
</feature>
<dbReference type="PANTHER" id="PTHR38694:SF2">
    <property type="match status" value="1"/>
</dbReference>
<feature type="region of interest" description="Disordered" evidence="1">
    <location>
        <begin position="483"/>
        <end position="508"/>
    </location>
</feature>
<dbReference type="AlphaFoldDB" id="A0A7R7XU81"/>
<sequence>MADNNIAQGIRDEDLWRLIRRFDKQVGHVQSVPRTSQQLDLNRSAKEQFSPAKLQKTIERFYISVIVKCGLFFNHINQLRSWEDPRRTGTFFAVYLVAWLCDRLVPMLTGALLLMIFSPSTRSRIFPPISEAQAIPLKKDEKPAQPTQSNEAREGEAAEAEAAALVNNLTTSIAEPSEEPVQVETTDSGTLAITADGEDGKPKTSPAISVTLRILSDITDLCERLSNLFSPAPPFTLIVPRLRLAMILGSVCVVSLFLSGHMIVKSVALTIGLVFFGDPVLSRAVGFLDKNIPNWKEYMDIDKTLLKGVPTNAQLTLVLLRIGEMAASPIPAPPPPGAYKDQYPSQWQLWRRRTKAIDAAKKEEDGDDDASTLTRESTKDSESTTTDPSSPDGLKTKIKAKPKKWLRILKFARRAITTAIKGQIAYNRALALSGAGTKHYAKGLISAVLERNIALIAPPTLSNGPFVFEAKFERKRGTAVIDSAPRSVPTPDGEGEAGEGEEGETDTGPILYFTSRASAKLNMEDLRIDSQKADNIGFQVPISEITELRKTEGLGWKGKLVVQFAAGTEEAANEGLVIKGQDPEKTFHLTDMRGRNQLFNRLVAGGAQSWEMH</sequence>
<dbReference type="Pfam" id="PF11696">
    <property type="entry name" value="DUF3292"/>
    <property type="match status" value="2"/>
</dbReference>